<protein>
    <submittedName>
        <fullName evidence="1">Uncharacterized protein</fullName>
    </submittedName>
</protein>
<sequence>MVKSLSGIIVFLTAFGVLALQIDDELNPAASQWVEKVNSAEESEAYLFLMGIFAKKSEDPIQVGRAIYQSIREGEERYLSKKSPFNYTDYPQEERINLPEGDLLCVVWEEGCLKTIFQDLQKIQTALKDHAMLLERYHEFIKKGEYRTLARPMITEPIPPFQYLLAGHRLNSMSAIINASNGNAEVAVKSLYSNITRLRGALVHQDTLLGKMFVLMMLSENLDVISILTERYKLDGLDEIRPISKEERDFELPMAREFSMSYNFLRDLDRNPELWEVGGEAPGWVVRVFFKPNMSINAVYPGYDNVAKASQLSQKEFAGYVENKSHLSVPKESLRNYIGSVINRTEGATMIKYVGYFYDINCKIALLNSLLATKNGKKGLFDAVNPYGTTDKPVVHENGDKLCFDGPLPDERNLRCLTIKI</sequence>
<dbReference type="EMBL" id="UOFX01000056">
    <property type="protein sequence ID" value="VAX09726.1"/>
    <property type="molecule type" value="Genomic_DNA"/>
</dbReference>
<gene>
    <name evidence="1" type="ORF">MNBD_GAMMA26-1180</name>
</gene>
<reference evidence="1" key="1">
    <citation type="submission" date="2018-06" db="EMBL/GenBank/DDBJ databases">
        <authorList>
            <person name="Zhirakovskaya E."/>
        </authorList>
    </citation>
    <scope>NUCLEOTIDE SEQUENCE</scope>
</reference>
<evidence type="ECO:0000313" key="1">
    <source>
        <dbReference type="EMBL" id="VAX09726.1"/>
    </source>
</evidence>
<dbReference type="AlphaFoldDB" id="A0A3B1AUM5"/>
<accession>A0A3B1AUM5</accession>
<proteinExistence type="predicted"/>
<organism evidence="1">
    <name type="scientific">hydrothermal vent metagenome</name>
    <dbReference type="NCBI Taxonomy" id="652676"/>
    <lineage>
        <taxon>unclassified sequences</taxon>
        <taxon>metagenomes</taxon>
        <taxon>ecological metagenomes</taxon>
    </lineage>
</organism>
<name>A0A3B1AUM5_9ZZZZ</name>